<accession>A0A0G4ME68</accession>
<reference evidence="2" key="1">
    <citation type="submission" date="2015-05" db="EMBL/GenBank/DDBJ databases">
        <authorList>
            <person name="Fogelqvist Johan"/>
        </authorList>
    </citation>
    <scope>NUCLEOTIDE SEQUENCE [LARGE SCALE GENOMIC DNA]</scope>
</reference>
<dbReference type="EMBL" id="CVQH01022194">
    <property type="protein sequence ID" value="CRK32603.1"/>
    <property type="molecule type" value="Genomic_DNA"/>
</dbReference>
<evidence type="ECO:0000313" key="2">
    <source>
        <dbReference type="Proteomes" id="UP000044602"/>
    </source>
</evidence>
<evidence type="ECO:0000313" key="1">
    <source>
        <dbReference type="EMBL" id="CRK32603.1"/>
    </source>
</evidence>
<keyword evidence="2" id="KW-1185">Reference proteome</keyword>
<gene>
    <name evidence="1" type="ORF">BN1708_005849</name>
</gene>
<sequence length="130" mass="14135">MNRAASHRSWDAGGLADKGHPWLSLLLTFVCEIGDVSTRNALTTVSAKPRRLVPAFSFSLLDPVLETTDVDHRTGMIPRGILRPKMVDMTLQESWLAHGTAACLHMTTAILSEGYTGPGVQEPGAARRRV</sequence>
<name>A0A0G4ME68_VERLO</name>
<proteinExistence type="predicted"/>
<protein>
    <submittedName>
        <fullName evidence="1">Uncharacterized protein</fullName>
    </submittedName>
</protein>
<dbReference type="AlphaFoldDB" id="A0A0G4ME68"/>
<organism evidence="1 2">
    <name type="scientific">Verticillium longisporum</name>
    <name type="common">Verticillium dahliae var. longisporum</name>
    <dbReference type="NCBI Taxonomy" id="100787"/>
    <lineage>
        <taxon>Eukaryota</taxon>
        <taxon>Fungi</taxon>
        <taxon>Dikarya</taxon>
        <taxon>Ascomycota</taxon>
        <taxon>Pezizomycotina</taxon>
        <taxon>Sordariomycetes</taxon>
        <taxon>Hypocreomycetidae</taxon>
        <taxon>Glomerellales</taxon>
        <taxon>Plectosphaerellaceae</taxon>
        <taxon>Verticillium</taxon>
    </lineage>
</organism>
<dbReference type="Proteomes" id="UP000044602">
    <property type="component" value="Unassembled WGS sequence"/>
</dbReference>